<comment type="similarity">
    <text evidence="2">Belongs to the uracil-DNA glycosylase (UDG) superfamily. Type 4 (UDGa) family.</text>
</comment>
<keyword evidence="5" id="KW-0004">4Fe-4S</keyword>
<dbReference type="SMART" id="SM00987">
    <property type="entry name" value="UreE_C"/>
    <property type="match status" value="1"/>
</dbReference>
<dbReference type="EC" id="3.2.2.27" evidence="3"/>
<dbReference type="GO" id="GO:0046872">
    <property type="term" value="F:metal ion binding"/>
    <property type="evidence" value="ECO:0007669"/>
    <property type="project" value="UniProtKB-KW"/>
</dbReference>
<keyword evidence="11" id="KW-0234">DNA repair</keyword>
<protein>
    <recommendedName>
        <fullName evidence="4">Type-4 uracil-DNA glycosylase</fullName>
        <ecNumber evidence="3">3.2.2.27</ecNumber>
    </recommendedName>
</protein>
<keyword evidence="10" id="KW-0411">Iron-sulfur</keyword>
<evidence type="ECO:0000256" key="3">
    <source>
        <dbReference type="ARBA" id="ARBA00012030"/>
    </source>
</evidence>
<evidence type="ECO:0000313" key="13">
    <source>
        <dbReference type="EMBL" id="GLI53947.1"/>
    </source>
</evidence>
<dbReference type="GO" id="GO:0004844">
    <property type="term" value="F:uracil DNA N-glycosylase activity"/>
    <property type="evidence" value="ECO:0007669"/>
    <property type="project" value="UniProtKB-EC"/>
</dbReference>
<evidence type="ECO:0000313" key="14">
    <source>
        <dbReference type="Proteomes" id="UP001144297"/>
    </source>
</evidence>
<dbReference type="Proteomes" id="UP001144297">
    <property type="component" value="Unassembled WGS sequence"/>
</dbReference>
<keyword evidence="14" id="KW-1185">Reference proteome</keyword>
<dbReference type="PANTHER" id="PTHR33693:SF1">
    <property type="entry name" value="TYPE-4 URACIL-DNA GLYCOSYLASE"/>
    <property type="match status" value="1"/>
</dbReference>
<dbReference type="Gene3D" id="3.40.470.10">
    <property type="entry name" value="Uracil-DNA glycosylase-like domain"/>
    <property type="match status" value="1"/>
</dbReference>
<keyword evidence="8" id="KW-0378">Hydrolase</keyword>
<evidence type="ECO:0000256" key="9">
    <source>
        <dbReference type="ARBA" id="ARBA00023004"/>
    </source>
</evidence>
<gene>
    <name evidence="13" type="ORF">TISLANDTSLP1_16400</name>
</gene>
<evidence type="ECO:0000256" key="6">
    <source>
        <dbReference type="ARBA" id="ARBA00022723"/>
    </source>
</evidence>
<comment type="caution">
    <text evidence="13">The sequence shown here is derived from an EMBL/GenBank/DDBJ whole genome shotgun (WGS) entry which is preliminary data.</text>
</comment>
<dbReference type="SUPFAM" id="SSF52141">
    <property type="entry name" value="Uracil-DNA glycosylase-like"/>
    <property type="match status" value="1"/>
</dbReference>
<dbReference type="InterPro" id="IPR036895">
    <property type="entry name" value="Uracil-DNA_glycosylase-like_sf"/>
</dbReference>
<evidence type="ECO:0000259" key="12">
    <source>
        <dbReference type="SMART" id="SM00986"/>
    </source>
</evidence>
<proteinExistence type="inferred from homology"/>
<evidence type="ECO:0000256" key="2">
    <source>
        <dbReference type="ARBA" id="ARBA00006521"/>
    </source>
</evidence>
<evidence type="ECO:0000256" key="8">
    <source>
        <dbReference type="ARBA" id="ARBA00022801"/>
    </source>
</evidence>
<dbReference type="NCBIfam" id="TIGR00758">
    <property type="entry name" value="UDG_fam4"/>
    <property type="match status" value="1"/>
</dbReference>
<dbReference type="SMART" id="SM00986">
    <property type="entry name" value="UDG"/>
    <property type="match status" value="1"/>
</dbReference>
<dbReference type="InterPro" id="IPR051536">
    <property type="entry name" value="UDG_Type-4/5"/>
</dbReference>
<keyword evidence="7" id="KW-0227">DNA damage</keyword>
<comment type="catalytic activity">
    <reaction evidence="1">
        <text>Hydrolyzes single-stranded DNA or mismatched double-stranded DNA and polynucleotides, releasing free uracil.</text>
        <dbReference type="EC" id="3.2.2.27"/>
    </reaction>
</comment>
<dbReference type="AlphaFoldDB" id="A0A9W6GH95"/>
<sequence length="237" mass="26998">MGREIDNIVEILNFYKTLGFNELPQGFIQSLFGQNCVSASPLHYNESSKNVKSLMEILNEEIKKCKKCPLSNSRKNPVCGEGNINAKLMFVGEAPGVDEDLQGRPFVGEAGKLLTSLIEKMGFKREDVYITNTVKCHPPMNRDPFESEISTCFDYLKREIEIISPQVIISLGKVATYTLMGMNGKLKDLHISKLRGKVFPYNQIPVIPTFHPAYLLRNKKDKWLTWEDAQEALRRLR</sequence>
<dbReference type="PANTHER" id="PTHR33693">
    <property type="entry name" value="TYPE-5 URACIL-DNA GLYCOSYLASE"/>
    <property type="match status" value="1"/>
</dbReference>
<organism evidence="13 14">
    <name type="scientific">Thermodesulfovibrio yellowstonii</name>
    <dbReference type="NCBI Taxonomy" id="28262"/>
    <lineage>
        <taxon>Bacteria</taxon>
        <taxon>Pseudomonadati</taxon>
        <taxon>Nitrospirota</taxon>
        <taxon>Thermodesulfovibrionia</taxon>
        <taxon>Thermodesulfovibrionales</taxon>
        <taxon>Thermodesulfovibrionaceae</taxon>
        <taxon>Thermodesulfovibrio</taxon>
    </lineage>
</organism>
<evidence type="ECO:0000256" key="5">
    <source>
        <dbReference type="ARBA" id="ARBA00022485"/>
    </source>
</evidence>
<dbReference type="GO" id="GO:0006281">
    <property type="term" value="P:DNA repair"/>
    <property type="evidence" value="ECO:0007669"/>
    <property type="project" value="UniProtKB-KW"/>
</dbReference>
<reference evidence="13" key="1">
    <citation type="submission" date="2022-12" db="EMBL/GenBank/DDBJ databases">
        <title>Reference genome sequencing for broad-spectrum identification of bacterial and archaeal isolates by mass spectrometry.</title>
        <authorList>
            <person name="Sekiguchi Y."/>
            <person name="Tourlousse D.M."/>
        </authorList>
    </citation>
    <scope>NUCLEOTIDE SEQUENCE</scope>
    <source>
        <strain evidence="13">TSL-P1</strain>
    </source>
</reference>
<keyword evidence="6" id="KW-0479">Metal-binding</keyword>
<feature type="domain" description="Uracil-DNA glycosylase-like" evidence="12">
    <location>
        <begin position="79"/>
        <end position="230"/>
    </location>
</feature>
<accession>A0A9W6GH95</accession>
<dbReference type="CDD" id="cd10030">
    <property type="entry name" value="UDG-F4_TTUDGA_SPO1dp_like"/>
    <property type="match status" value="1"/>
</dbReference>
<evidence type="ECO:0000256" key="11">
    <source>
        <dbReference type="ARBA" id="ARBA00023204"/>
    </source>
</evidence>
<evidence type="ECO:0000256" key="4">
    <source>
        <dbReference type="ARBA" id="ARBA00019403"/>
    </source>
</evidence>
<evidence type="ECO:0000256" key="10">
    <source>
        <dbReference type="ARBA" id="ARBA00023014"/>
    </source>
</evidence>
<evidence type="ECO:0000256" key="7">
    <source>
        <dbReference type="ARBA" id="ARBA00022763"/>
    </source>
</evidence>
<dbReference type="GO" id="GO:0051539">
    <property type="term" value="F:4 iron, 4 sulfur cluster binding"/>
    <property type="evidence" value="ECO:0007669"/>
    <property type="project" value="UniProtKB-KW"/>
</dbReference>
<dbReference type="EMBL" id="BSDX01000001">
    <property type="protein sequence ID" value="GLI53947.1"/>
    <property type="molecule type" value="Genomic_DNA"/>
</dbReference>
<evidence type="ECO:0000256" key="1">
    <source>
        <dbReference type="ARBA" id="ARBA00001400"/>
    </source>
</evidence>
<dbReference type="Pfam" id="PF03167">
    <property type="entry name" value="UDG"/>
    <property type="match status" value="1"/>
</dbReference>
<dbReference type="InterPro" id="IPR005273">
    <property type="entry name" value="Ura-DNA_glyco_family4"/>
</dbReference>
<name>A0A9W6GH95_9BACT</name>
<dbReference type="InterPro" id="IPR005122">
    <property type="entry name" value="Uracil-DNA_glycosylase-like"/>
</dbReference>
<keyword evidence="9" id="KW-0408">Iron</keyword>